<protein>
    <recommendedName>
        <fullName evidence="4">Transmembrane protein</fullName>
    </recommendedName>
</protein>
<reference evidence="2 3" key="1">
    <citation type="submission" date="2015-11" db="EMBL/GenBank/DDBJ databases">
        <title>Genomic analysis of 38 Legionella species identifies large and diverse effector repertoires.</title>
        <authorList>
            <person name="Burstein D."/>
            <person name="Amaro F."/>
            <person name="Zusman T."/>
            <person name="Lifshitz Z."/>
            <person name="Cohen O."/>
            <person name="Gilbert J.A."/>
            <person name="Pupko T."/>
            <person name="Shuman H.A."/>
            <person name="Segal G."/>
        </authorList>
    </citation>
    <scope>NUCLEOTIDE SEQUENCE [LARGE SCALE GENOMIC DNA]</scope>
    <source>
        <strain evidence="2 3">ATCC 49180</strain>
    </source>
</reference>
<keyword evidence="3" id="KW-1185">Reference proteome</keyword>
<evidence type="ECO:0000313" key="2">
    <source>
        <dbReference type="EMBL" id="KTD73091.1"/>
    </source>
</evidence>
<keyword evidence="1" id="KW-1133">Transmembrane helix</keyword>
<feature type="transmembrane region" description="Helical" evidence="1">
    <location>
        <begin position="12"/>
        <end position="38"/>
    </location>
</feature>
<keyword evidence="1" id="KW-0812">Transmembrane</keyword>
<organism evidence="2 3">
    <name type="scientific">Legionella tucsonensis</name>
    <dbReference type="NCBI Taxonomy" id="40335"/>
    <lineage>
        <taxon>Bacteria</taxon>
        <taxon>Pseudomonadati</taxon>
        <taxon>Pseudomonadota</taxon>
        <taxon>Gammaproteobacteria</taxon>
        <taxon>Legionellales</taxon>
        <taxon>Legionellaceae</taxon>
        <taxon>Legionella</taxon>
    </lineage>
</organism>
<evidence type="ECO:0000313" key="3">
    <source>
        <dbReference type="Proteomes" id="UP000054693"/>
    </source>
</evidence>
<gene>
    <name evidence="2" type="ORF">Ltuc_0938</name>
</gene>
<sequence>MTKKKQEDDTNYTFLLRCMTALTAAAIVTAGVIAAVTLKSTTATAAAIATKTLLASAFIFTPILPIALVAIGLVFVLPFLFACNNNTYTTVRTTATPGYSSYGFYSPVYTAAPYGHYDTGSTVYVNNDHSHGHPTSHRTVHIHDGGHIHEHGGSRSHQHGRF</sequence>
<evidence type="ECO:0000256" key="1">
    <source>
        <dbReference type="SAM" id="Phobius"/>
    </source>
</evidence>
<feature type="transmembrane region" description="Helical" evidence="1">
    <location>
        <begin position="58"/>
        <end position="82"/>
    </location>
</feature>
<dbReference type="OrthoDB" id="5654293at2"/>
<dbReference type="EMBL" id="LNZA01000001">
    <property type="protein sequence ID" value="KTD73091.1"/>
    <property type="molecule type" value="Genomic_DNA"/>
</dbReference>
<dbReference type="PATRIC" id="fig|40335.7.peg.990"/>
<comment type="caution">
    <text evidence="2">The sequence shown here is derived from an EMBL/GenBank/DDBJ whole genome shotgun (WGS) entry which is preliminary data.</text>
</comment>
<evidence type="ECO:0008006" key="4">
    <source>
        <dbReference type="Google" id="ProtNLM"/>
    </source>
</evidence>
<dbReference type="RefSeq" id="WP_058520164.1">
    <property type="nucleotide sequence ID" value="NZ_CAAAIP010000001.1"/>
</dbReference>
<proteinExistence type="predicted"/>
<keyword evidence="1" id="KW-0472">Membrane</keyword>
<dbReference type="AlphaFoldDB" id="A0A0W0ZWE4"/>
<dbReference type="Proteomes" id="UP000054693">
    <property type="component" value="Unassembled WGS sequence"/>
</dbReference>
<accession>A0A0W0ZWE4</accession>
<dbReference type="STRING" id="40335.Ltuc_0938"/>
<name>A0A0W0ZWE4_9GAMM</name>